<feature type="domain" description="Glycosyltransferase 2-like" evidence="2">
    <location>
        <begin position="7"/>
        <end position="172"/>
    </location>
</feature>
<keyword evidence="1" id="KW-0812">Transmembrane</keyword>
<evidence type="ECO:0000313" key="4">
    <source>
        <dbReference type="EMBL" id="QMW79004.1"/>
    </source>
</evidence>
<dbReference type="GO" id="GO:0006487">
    <property type="term" value="P:protein N-linked glycosylation"/>
    <property type="evidence" value="ECO:0007669"/>
    <property type="project" value="TreeGrafter"/>
</dbReference>
<dbReference type="CDD" id="cd04179">
    <property type="entry name" value="DPM_DPG-synthase_like"/>
    <property type="match status" value="1"/>
</dbReference>
<dbReference type="EMBL" id="CP035945">
    <property type="protein sequence ID" value="QBE97838.1"/>
    <property type="molecule type" value="Genomic_DNA"/>
</dbReference>
<evidence type="ECO:0000259" key="2">
    <source>
        <dbReference type="Pfam" id="PF00535"/>
    </source>
</evidence>
<dbReference type="GeneID" id="75051578"/>
<dbReference type="GO" id="GO:0016757">
    <property type="term" value="F:glycosyltransferase activity"/>
    <property type="evidence" value="ECO:0007669"/>
    <property type="project" value="UniProtKB-KW"/>
</dbReference>
<keyword evidence="1" id="KW-1133">Transmembrane helix</keyword>
<dbReference type="AlphaFoldDB" id="A0A4V0Z7S7"/>
<keyword evidence="3" id="KW-0328">Glycosyltransferase</keyword>
<dbReference type="Pfam" id="PF00535">
    <property type="entry name" value="Glycos_transf_2"/>
    <property type="match status" value="1"/>
</dbReference>
<feature type="transmembrane region" description="Helical" evidence="1">
    <location>
        <begin position="222"/>
        <end position="240"/>
    </location>
</feature>
<dbReference type="KEGG" id="bpro:PMF13cell1_03401"/>
<dbReference type="EC" id="2.4.1.-" evidence="3"/>
<evidence type="ECO:0000313" key="5">
    <source>
        <dbReference type="Proteomes" id="UP000289794"/>
    </source>
</evidence>
<dbReference type="Proteomes" id="UP000515789">
    <property type="component" value="Chromosome"/>
</dbReference>
<dbReference type="Gene3D" id="3.90.550.10">
    <property type="entry name" value="Spore Coat Polysaccharide Biosynthesis Protein SpsA, Chain A"/>
    <property type="match status" value="1"/>
</dbReference>
<gene>
    <name evidence="3" type="primary">ppm1</name>
    <name evidence="4" type="ORF">E5259_16170</name>
    <name evidence="3" type="ORF">PMF13cell1_03401</name>
</gene>
<sequence>MDHKVVLVIPAYNEQANIGNVLRKIQEINTDHWLDVVVIDDGSSDNTYGEALACKVTVIRQVYNMGYGAALQTGYKYAVEHGYEYLLQMDADGQHDVRNLERIYRELTAIQERQPDIVIGSRFLSASQTYPVSKIRLVAIRMFRFVIRRLTGYTLTDPTSGLQGLNRRAFSCYASYSNFDIKYPDLNMILQMLLRGYHITEIPAIMHIRTEGIAMHSGAAHAVKYMILMCLSTFNAFIRYKRK</sequence>
<dbReference type="PANTHER" id="PTHR10859:SF91">
    <property type="entry name" value="DOLICHYL-PHOSPHATE BETA-GLUCOSYLTRANSFERASE"/>
    <property type="match status" value="1"/>
</dbReference>
<organism evidence="3 5">
    <name type="scientific">Blautia producta</name>
    <dbReference type="NCBI Taxonomy" id="33035"/>
    <lineage>
        <taxon>Bacteria</taxon>
        <taxon>Bacillati</taxon>
        <taxon>Bacillota</taxon>
        <taxon>Clostridia</taxon>
        <taxon>Lachnospirales</taxon>
        <taxon>Lachnospiraceae</taxon>
        <taxon>Blautia</taxon>
    </lineage>
</organism>
<evidence type="ECO:0000256" key="1">
    <source>
        <dbReference type="SAM" id="Phobius"/>
    </source>
</evidence>
<dbReference type="SUPFAM" id="SSF53448">
    <property type="entry name" value="Nucleotide-diphospho-sugar transferases"/>
    <property type="match status" value="1"/>
</dbReference>
<dbReference type="Proteomes" id="UP000289794">
    <property type="component" value="Chromosome"/>
</dbReference>
<name>A0A4V0Z7S7_9FIRM</name>
<keyword evidence="1" id="KW-0472">Membrane</keyword>
<evidence type="ECO:0000313" key="3">
    <source>
        <dbReference type="EMBL" id="QBE97838.1"/>
    </source>
</evidence>
<protein>
    <submittedName>
        <fullName evidence="4">Glycosyltransferase family 2 protein</fullName>
    </submittedName>
    <submittedName>
        <fullName evidence="3">Polyprenol monophosphomannose synthase</fullName>
        <ecNumber evidence="3">2.4.1.-</ecNumber>
    </submittedName>
</protein>
<accession>A0A4V0Z7S7</accession>
<reference evidence="3 5" key="1">
    <citation type="submission" date="2019-01" db="EMBL/GenBank/DDBJ databases">
        <title>PMF-metabolizing Aryl O-demethylase.</title>
        <authorList>
            <person name="Kim M."/>
        </authorList>
    </citation>
    <scope>NUCLEOTIDE SEQUENCE [LARGE SCALE GENOMIC DNA]</scope>
    <source>
        <strain evidence="3 5">PMF1</strain>
    </source>
</reference>
<keyword evidence="3" id="KW-0808">Transferase</keyword>
<evidence type="ECO:0000313" key="6">
    <source>
        <dbReference type="Proteomes" id="UP000515789"/>
    </source>
</evidence>
<reference evidence="4 6" key="2">
    <citation type="submission" date="2019-04" db="EMBL/GenBank/DDBJ databases">
        <authorList>
            <person name="Schori C."/>
            <person name="Ahrens C."/>
        </authorList>
    </citation>
    <scope>NUCLEOTIDE SEQUENCE [LARGE SCALE GENOMIC DNA]</scope>
    <source>
        <strain evidence="4 6">DSM 2950</strain>
    </source>
</reference>
<dbReference type="InterPro" id="IPR029044">
    <property type="entry name" value="Nucleotide-diphossugar_trans"/>
</dbReference>
<dbReference type="PANTHER" id="PTHR10859">
    <property type="entry name" value="GLYCOSYL TRANSFERASE"/>
    <property type="match status" value="1"/>
</dbReference>
<dbReference type="InterPro" id="IPR001173">
    <property type="entry name" value="Glyco_trans_2-like"/>
</dbReference>
<dbReference type="EMBL" id="CP039126">
    <property type="protein sequence ID" value="QMW79004.1"/>
    <property type="molecule type" value="Genomic_DNA"/>
</dbReference>
<proteinExistence type="predicted"/>
<dbReference type="RefSeq" id="WP_018596199.1">
    <property type="nucleotide sequence ID" value="NZ_AP031416.1"/>
</dbReference>